<organism evidence="7 8">
    <name type="scientific">Momordica charantia</name>
    <name type="common">Bitter gourd</name>
    <name type="synonym">Balsam pear</name>
    <dbReference type="NCBI Taxonomy" id="3673"/>
    <lineage>
        <taxon>Eukaryota</taxon>
        <taxon>Viridiplantae</taxon>
        <taxon>Streptophyta</taxon>
        <taxon>Embryophyta</taxon>
        <taxon>Tracheophyta</taxon>
        <taxon>Spermatophyta</taxon>
        <taxon>Magnoliopsida</taxon>
        <taxon>eudicotyledons</taxon>
        <taxon>Gunneridae</taxon>
        <taxon>Pentapetalae</taxon>
        <taxon>rosids</taxon>
        <taxon>fabids</taxon>
        <taxon>Cucurbitales</taxon>
        <taxon>Cucurbitaceae</taxon>
        <taxon>Momordiceae</taxon>
        <taxon>Momordica</taxon>
    </lineage>
</organism>
<dbReference type="InterPro" id="IPR007527">
    <property type="entry name" value="Znf_SWIM"/>
</dbReference>
<dbReference type="GO" id="GO:0008270">
    <property type="term" value="F:zinc ion binding"/>
    <property type="evidence" value="ECO:0007669"/>
    <property type="project" value="UniProtKB-KW"/>
</dbReference>
<proteinExistence type="predicted"/>
<evidence type="ECO:0000256" key="5">
    <source>
        <dbReference type="SAM" id="MobiDB-lite"/>
    </source>
</evidence>
<name>A0A6J1DRN0_MOMCH</name>
<dbReference type="RefSeq" id="XP_022155431.1">
    <property type="nucleotide sequence ID" value="XM_022299739.1"/>
</dbReference>
<dbReference type="AlphaFoldDB" id="A0A6J1DRN0"/>
<dbReference type="Pfam" id="PF03108">
    <property type="entry name" value="DBD_Tnp_Mut"/>
    <property type="match status" value="1"/>
</dbReference>
<dbReference type="Pfam" id="PF10551">
    <property type="entry name" value="MULE"/>
    <property type="match status" value="1"/>
</dbReference>
<accession>A0A6J1DRN0</accession>
<keyword evidence="3" id="KW-0862">Zinc</keyword>
<evidence type="ECO:0000256" key="1">
    <source>
        <dbReference type="ARBA" id="ARBA00022723"/>
    </source>
</evidence>
<feature type="domain" description="SWIM-type" evidence="6">
    <location>
        <begin position="626"/>
        <end position="658"/>
    </location>
</feature>
<dbReference type="Pfam" id="PF04434">
    <property type="entry name" value="SWIM"/>
    <property type="match status" value="1"/>
</dbReference>
<keyword evidence="1" id="KW-0479">Metal-binding</keyword>
<dbReference type="Proteomes" id="UP000504603">
    <property type="component" value="Unplaced"/>
</dbReference>
<feature type="region of interest" description="Disordered" evidence="5">
    <location>
        <begin position="109"/>
        <end position="131"/>
    </location>
</feature>
<keyword evidence="2 4" id="KW-0863">Zinc-finger</keyword>
<dbReference type="OrthoDB" id="1938144at2759"/>
<dbReference type="PANTHER" id="PTHR31973">
    <property type="entry name" value="POLYPROTEIN, PUTATIVE-RELATED"/>
    <property type="match status" value="1"/>
</dbReference>
<gene>
    <name evidence="8" type="primary">LOC111022579</name>
</gene>
<feature type="compositionally biased region" description="Basic and acidic residues" evidence="5">
    <location>
        <begin position="121"/>
        <end position="131"/>
    </location>
</feature>
<reference evidence="8" key="1">
    <citation type="submission" date="2025-08" db="UniProtKB">
        <authorList>
            <consortium name="RefSeq"/>
        </authorList>
    </citation>
    <scope>IDENTIFICATION</scope>
    <source>
        <strain evidence="8">OHB3-1</strain>
    </source>
</reference>
<dbReference type="PROSITE" id="PS50966">
    <property type="entry name" value="ZF_SWIM"/>
    <property type="match status" value="1"/>
</dbReference>
<dbReference type="InterPro" id="IPR006564">
    <property type="entry name" value="Znf_PMZ"/>
</dbReference>
<dbReference type="SMART" id="SM00575">
    <property type="entry name" value="ZnF_PMZ"/>
    <property type="match status" value="1"/>
</dbReference>
<dbReference type="KEGG" id="mcha:111022579"/>
<protein>
    <submittedName>
        <fullName evidence="8">Uncharacterized protein LOC111022579 isoform X1</fullName>
    </submittedName>
</protein>
<evidence type="ECO:0000313" key="7">
    <source>
        <dbReference type="Proteomes" id="UP000504603"/>
    </source>
</evidence>
<evidence type="ECO:0000256" key="4">
    <source>
        <dbReference type="PROSITE-ProRule" id="PRU00325"/>
    </source>
</evidence>
<keyword evidence="7" id="KW-1185">Reference proteome</keyword>
<evidence type="ECO:0000256" key="3">
    <source>
        <dbReference type="ARBA" id="ARBA00022833"/>
    </source>
</evidence>
<sequence length="755" mass="87331">MTRVRIFVRYGGVWNDKQTEYQGGLLKGIVVCKEITYQDLLDELYALTEADPKESDMKIKCIYEIKARNQTPPFEISNDRDLNFYLMGEDTSEVPLYISFEPRSRDLTEVESQSQNNSMMSHKEDISRERNANVDCEAPVEPECDHVPKVDRKRKLKVNYESDSVGQKKYMKKNVWSEGSSTNDEFDVGQIFFGKRDLSMKLSVMAMKRNFEFRVKKSTKELIYIVCVDENCKWRIRALKLGGSDIFRISKYVNVHSCSLDLMNRHHRQAKAWVVGELIKSKFNGVRCQYKPREIIEDMRQDYGINMSYEKAWRARENVYMQVKGSSEESYNLLHRYGEALKLANPGTFYEIQLEDGSFFKYLFMALGPCIRGFLNCIRPVIVIDGTVLKNKYRGTLIVATCLDGNNQIYPIAFGIVDKETDDSIKWFFEKLKGAIGEVKDLIFVSDRNNSIAKSIAIVFPTAFHGLCIHHLKQNLSAKFNNETIDYLFVNAAKAYRESQFRELWERISAFDNGVGMYLEEVGLSRWTRIYCPGRRYNMMTTNIAESMNALLKEARELHVVSVIEHVRALLQRWFSERRDEASKVTSTLTKWAEEIVHKNQDQSTTMKVNSINCHQFHVVDVDKEETVNLNTRECTCMEFQFNQLPCAHAIVAARKQNIDVYSLCAHYYTNECLLAAYADAIFSVGPTSEWKMPSDYVEMNVLPPKFVAKVGRRQSKKITSTGESETPKMHKCGRCDQKGHNRATCRYPITYTDK</sequence>
<dbReference type="GeneID" id="111022579"/>
<evidence type="ECO:0000313" key="8">
    <source>
        <dbReference type="RefSeq" id="XP_022155431.1"/>
    </source>
</evidence>
<feature type="compositionally biased region" description="Polar residues" evidence="5">
    <location>
        <begin position="110"/>
        <end position="120"/>
    </location>
</feature>
<dbReference type="InterPro" id="IPR018289">
    <property type="entry name" value="MULE_transposase_dom"/>
</dbReference>
<evidence type="ECO:0000259" key="6">
    <source>
        <dbReference type="PROSITE" id="PS50966"/>
    </source>
</evidence>
<evidence type="ECO:0000256" key="2">
    <source>
        <dbReference type="ARBA" id="ARBA00022771"/>
    </source>
</evidence>
<dbReference type="InterPro" id="IPR004332">
    <property type="entry name" value="Transposase_MuDR"/>
</dbReference>
<dbReference type="PANTHER" id="PTHR31973:SF187">
    <property type="entry name" value="MUTATOR TRANSPOSASE MUDRA PROTEIN"/>
    <property type="match status" value="1"/>
</dbReference>